<dbReference type="AlphaFoldDB" id="A0A327YPJ7"/>
<feature type="region of interest" description="Disordered" evidence="1">
    <location>
        <begin position="1"/>
        <end position="36"/>
    </location>
</feature>
<proteinExistence type="predicted"/>
<reference evidence="2 3" key="1">
    <citation type="submission" date="2018-06" db="EMBL/GenBank/DDBJ databases">
        <title>Genomic Encyclopedia of Archaeal and Bacterial Type Strains, Phase II (KMG-II): from individual species to whole genera.</title>
        <authorList>
            <person name="Goeker M."/>
        </authorList>
    </citation>
    <scope>NUCLEOTIDE SEQUENCE [LARGE SCALE GENOMIC DNA]</scope>
    <source>
        <strain evidence="2 3">DSM 22011</strain>
    </source>
</reference>
<dbReference type="InterPro" id="IPR013320">
    <property type="entry name" value="ConA-like_dom_sf"/>
</dbReference>
<evidence type="ECO:0000256" key="1">
    <source>
        <dbReference type="SAM" id="MobiDB-lite"/>
    </source>
</evidence>
<protein>
    <submittedName>
        <fullName evidence="2">Uncharacterized protein</fullName>
    </submittedName>
</protein>
<evidence type="ECO:0000313" key="3">
    <source>
        <dbReference type="Proteomes" id="UP000249165"/>
    </source>
</evidence>
<dbReference type="Proteomes" id="UP000249165">
    <property type="component" value="Unassembled WGS sequence"/>
</dbReference>
<name>A0A327YPJ7_9RHOB</name>
<dbReference type="Gene3D" id="2.60.120.200">
    <property type="match status" value="1"/>
</dbReference>
<gene>
    <name evidence="2" type="ORF">ATI53_100237</name>
</gene>
<dbReference type="EMBL" id="QLMG01000002">
    <property type="protein sequence ID" value="RAK22860.1"/>
    <property type="molecule type" value="Genomic_DNA"/>
</dbReference>
<accession>A0A327YPJ7</accession>
<comment type="caution">
    <text evidence="2">The sequence shown here is derived from an EMBL/GenBank/DDBJ whole genome shotgun (WGS) entry which is preliminary data.</text>
</comment>
<organism evidence="2 3">
    <name type="scientific">Salipiger aestuarii</name>
    <dbReference type="NCBI Taxonomy" id="568098"/>
    <lineage>
        <taxon>Bacteria</taxon>
        <taxon>Pseudomonadati</taxon>
        <taxon>Pseudomonadota</taxon>
        <taxon>Alphaproteobacteria</taxon>
        <taxon>Rhodobacterales</taxon>
        <taxon>Roseobacteraceae</taxon>
        <taxon>Salipiger</taxon>
    </lineage>
</organism>
<feature type="compositionally biased region" description="Polar residues" evidence="1">
    <location>
        <begin position="17"/>
        <end position="36"/>
    </location>
</feature>
<keyword evidence="3" id="KW-1185">Reference proteome</keyword>
<sequence>MDLSGWIENGLAGSSGAGTWSVQSPDRDSVLQTRNGSPPVFFDPVANDLGKVPLGSIAVETARDDDFVGFVLGYDNGDLDSAAADF</sequence>
<evidence type="ECO:0000313" key="2">
    <source>
        <dbReference type="EMBL" id="RAK22860.1"/>
    </source>
</evidence>
<dbReference type="SUPFAM" id="SSF49899">
    <property type="entry name" value="Concanavalin A-like lectins/glucanases"/>
    <property type="match status" value="1"/>
</dbReference>